<dbReference type="InParanoid" id="A0A2I4BLU8"/>
<dbReference type="GeneID" id="106520931"/>
<organism evidence="2 3">
    <name type="scientific">Austrofundulus limnaeus</name>
    <name type="common">Annual killifish</name>
    <dbReference type="NCBI Taxonomy" id="52670"/>
    <lineage>
        <taxon>Eukaryota</taxon>
        <taxon>Metazoa</taxon>
        <taxon>Chordata</taxon>
        <taxon>Craniata</taxon>
        <taxon>Vertebrata</taxon>
        <taxon>Euteleostomi</taxon>
        <taxon>Actinopterygii</taxon>
        <taxon>Neopterygii</taxon>
        <taxon>Teleostei</taxon>
        <taxon>Neoteleostei</taxon>
        <taxon>Acanthomorphata</taxon>
        <taxon>Ovalentaria</taxon>
        <taxon>Atherinomorphae</taxon>
        <taxon>Cyprinodontiformes</taxon>
        <taxon>Rivulidae</taxon>
        <taxon>Austrofundulus</taxon>
    </lineage>
</organism>
<dbReference type="OrthoDB" id="8960851at2759"/>
<dbReference type="KEGG" id="alim:106520931"/>
<protein>
    <submittedName>
        <fullName evidence="3">Zinc finger CCHC domain-containing protein 7</fullName>
    </submittedName>
</protein>
<dbReference type="STRING" id="52670.A0A2I4BLU8"/>
<evidence type="ECO:0000313" key="3">
    <source>
        <dbReference type="RefSeq" id="XP_013868719.1"/>
    </source>
</evidence>
<sequence length="231" mass="26779">MFSGVYPSSPFIGHYDTVQDIKRRQYRIKMNVNEMRKRGHLPAPHTPEPPKKKQKISHHTNNHQPKKTTFQTPNMHKPRPSHIIFTDSDFPNSTHKTKSLTQQQPVGSVKPWKPKRLVPTSRDPLPTKKRALDEDEDLPRGGGPQPNKMQNKGRKKKKTGQVFLFQTEMHKGRKSDLFCGTGGGGMQKQTSKNQKRENWKKFNNKKSGAQHEEDNLFGIKQRKRKKKDQFV</sequence>
<evidence type="ECO:0000256" key="1">
    <source>
        <dbReference type="SAM" id="MobiDB-lite"/>
    </source>
</evidence>
<feature type="compositionally biased region" description="Basic residues" evidence="1">
    <location>
        <begin position="220"/>
        <end position="231"/>
    </location>
</feature>
<dbReference type="AlphaFoldDB" id="A0A2I4BLU8"/>
<name>A0A2I4BLU8_AUSLI</name>
<feature type="region of interest" description="Disordered" evidence="1">
    <location>
        <begin position="35"/>
        <end position="231"/>
    </location>
</feature>
<keyword evidence="2" id="KW-1185">Reference proteome</keyword>
<feature type="compositionally biased region" description="Basic residues" evidence="1">
    <location>
        <begin position="52"/>
        <end position="66"/>
    </location>
</feature>
<feature type="compositionally biased region" description="Polar residues" evidence="1">
    <location>
        <begin position="89"/>
        <end position="106"/>
    </location>
</feature>
<proteinExistence type="predicted"/>
<dbReference type="RefSeq" id="XP_013868719.1">
    <property type="nucleotide sequence ID" value="XM_014013265.1"/>
</dbReference>
<accession>A0A2I4BLU8</accession>
<dbReference type="Proteomes" id="UP000192220">
    <property type="component" value="Unplaced"/>
</dbReference>
<reference evidence="3" key="1">
    <citation type="submission" date="2025-08" db="UniProtKB">
        <authorList>
            <consortium name="RefSeq"/>
        </authorList>
    </citation>
    <scope>IDENTIFICATION</scope>
    <source>
        <strain evidence="3">Quisiro</strain>
        <tissue evidence="3">Liver</tissue>
    </source>
</reference>
<evidence type="ECO:0000313" key="2">
    <source>
        <dbReference type="Proteomes" id="UP000192220"/>
    </source>
</evidence>
<gene>
    <name evidence="3" type="primary">LOC106520931</name>
</gene>